<organism evidence="2 3">
    <name type="scientific">Roridomyces roridus</name>
    <dbReference type="NCBI Taxonomy" id="1738132"/>
    <lineage>
        <taxon>Eukaryota</taxon>
        <taxon>Fungi</taxon>
        <taxon>Dikarya</taxon>
        <taxon>Basidiomycota</taxon>
        <taxon>Agaricomycotina</taxon>
        <taxon>Agaricomycetes</taxon>
        <taxon>Agaricomycetidae</taxon>
        <taxon>Agaricales</taxon>
        <taxon>Marasmiineae</taxon>
        <taxon>Mycenaceae</taxon>
        <taxon>Roridomyces</taxon>
    </lineage>
</organism>
<dbReference type="Proteomes" id="UP001221142">
    <property type="component" value="Unassembled WGS sequence"/>
</dbReference>
<feature type="compositionally biased region" description="Polar residues" evidence="1">
    <location>
        <begin position="12"/>
        <end position="21"/>
    </location>
</feature>
<evidence type="ECO:0000313" key="3">
    <source>
        <dbReference type="Proteomes" id="UP001221142"/>
    </source>
</evidence>
<protein>
    <submittedName>
        <fullName evidence="2">Uncharacterized protein</fullName>
    </submittedName>
</protein>
<feature type="compositionally biased region" description="Pro residues" evidence="1">
    <location>
        <begin position="118"/>
        <end position="132"/>
    </location>
</feature>
<proteinExistence type="predicted"/>
<keyword evidence="3" id="KW-1185">Reference proteome</keyword>
<reference evidence="2" key="1">
    <citation type="submission" date="2023-03" db="EMBL/GenBank/DDBJ databases">
        <title>Massive genome expansion in bonnet fungi (Mycena s.s.) driven by repeated elements and novel gene families across ecological guilds.</title>
        <authorList>
            <consortium name="Lawrence Berkeley National Laboratory"/>
            <person name="Harder C.B."/>
            <person name="Miyauchi S."/>
            <person name="Viragh M."/>
            <person name="Kuo A."/>
            <person name="Thoen E."/>
            <person name="Andreopoulos B."/>
            <person name="Lu D."/>
            <person name="Skrede I."/>
            <person name="Drula E."/>
            <person name="Henrissat B."/>
            <person name="Morin E."/>
            <person name="Kohler A."/>
            <person name="Barry K."/>
            <person name="LaButti K."/>
            <person name="Morin E."/>
            <person name="Salamov A."/>
            <person name="Lipzen A."/>
            <person name="Mereny Z."/>
            <person name="Hegedus B."/>
            <person name="Baldrian P."/>
            <person name="Stursova M."/>
            <person name="Weitz H."/>
            <person name="Taylor A."/>
            <person name="Grigoriev I.V."/>
            <person name="Nagy L.G."/>
            <person name="Martin F."/>
            <person name="Kauserud H."/>
        </authorList>
    </citation>
    <scope>NUCLEOTIDE SEQUENCE</scope>
    <source>
        <strain evidence="2">9284</strain>
    </source>
</reference>
<accession>A0AAD7FZI8</accession>
<gene>
    <name evidence="2" type="ORF">FB45DRAFT_889821</name>
</gene>
<feature type="region of interest" description="Disordered" evidence="1">
    <location>
        <begin position="1"/>
        <end position="164"/>
    </location>
</feature>
<dbReference type="EMBL" id="JARKIF010000001">
    <property type="protein sequence ID" value="KAJ7651163.1"/>
    <property type="molecule type" value="Genomic_DNA"/>
</dbReference>
<dbReference type="AlphaFoldDB" id="A0AAD7FZI8"/>
<evidence type="ECO:0000256" key="1">
    <source>
        <dbReference type="SAM" id="MobiDB-lite"/>
    </source>
</evidence>
<evidence type="ECO:0000313" key="2">
    <source>
        <dbReference type="EMBL" id="KAJ7651163.1"/>
    </source>
</evidence>
<feature type="compositionally biased region" description="Low complexity" evidence="1">
    <location>
        <begin position="64"/>
        <end position="77"/>
    </location>
</feature>
<name>A0AAD7FZI8_9AGAR</name>
<sequence>MEPPSSPFRLSPGSTCSSSLIMTPAPVPPLPVRGPLAKGPLQPHITNLPRRHKATPPLRNIAIPAPSSSSASAESPSTYAQTPIQLPTLPFPISAGIPQRRVDASDEEEEDSAASVHPPSPPSPPAARPTPLPAVEGRGRAVRGPVQPSHGTVPRRARGLTEAQIRARRRRERCVQELGSASSGVFVAFTLDSEKEKEKEGEGDEEFGAVVRIVPAPSSSSQVQSHDDVDDKGGTVLRVISCGTRDDGIPSLKPGQLRDICSFVDKHRARRVVITAPRSHAVDALAAGVCAVYSVSREEAVANDGQLMCVEPKPLHRLVMRWHDLPSPDEDEDREDEGSRGLKDAWRGLLSRRGMDYIADALLVEGTAPTLELE</sequence>
<comment type="caution">
    <text evidence="2">The sequence shown here is derived from an EMBL/GenBank/DDBJ whole genome shotgun (WGS) entry which is preliminary data.</text>
</comment>